<gene>
    <name evidence="2" type="ORF">I7I53_06670</name>
</gene>
<feature type="region of interest" description="Disordered" evidence="1">
    <location>
        <begin position="1"/>
        <end position="35"/>
    </location>
</feature>
<sequence>MELCPERRVSKRPESVDNEQFTRRAQADNRANRPGCRLSFTPSTSFCSSAANTKGVEKRCKEEHKARVVMKLKPGWLTACRRKRTNEEYMNKPAPMMPTF</sequence>
<organism evidence="2 3">
    <name type="scientific">Ajellomyces capsulatus (strain H88)</name>
    <name type="common">Darling's disease fungus</name>
    <name type="synonym">Histoplasma capsulatum</name>
    <dbReference type="NCBI Taxonomy" id="544711"/>
    <lineage>
        <taxon>Eukaryota</taxon>
        <taxon>Fungi</taxon>
        <taxon>Dikarya</taxon>
        <taxon>Ascomycota</taxon>
        <taxon>Pezizomycotina</taxon>
        <taxon>Eurotiomycetes</taxon>
        <taxon>Eurotiomycetidae</taxon>
        <taxon>Onygenales</taxon>
        <taxon>Ajellomycetaceae</taxon>
        <taxon>Histoplasma</taxon>
    </lineage>
</organism>
<proteinExistence type="predicted"/>
<dbReference type="EMBL" id="CP069103">
    <property type="protein sequence ID" value="QSS51364.1"/>
    <property type="molecule type" value="Genomic_DNA"/>
</dbReference>
<dbReference type="Proteomes" id="UP000663419">
    <property type="component" value="Chromosome 2"/>
</dbReference>
<evidence type="ECO:0000313" key="3">
    <source>
        <dbReference type="Proteomes" id="UP000663419"/>
    </source>
</evidence>
<accession>A0A8A1LFZ0</accession>
<name>A0A8A1LFZ0_AJEC8</name>
<feature type="compositionally biased region" description="Basic and acidic residues" evidence="1">
    <location>
        <begin position="1"/>
        <end position="31"/>
    </location>
</feature>
<dbReference type="AlphaFoldDB" id="A0A8A1LFZ0"/>
<evidence type="ECO:0000256" key="1">
    <source>
        <dbReference type="SAM" id="MobiDB-lite"/>
    </source>
</evidence>
<dbReference type="VEuPathDB" id="FungiDB:I7I53_06670"/>
<protein>
    <submittedName>
        <fullName evidence="2">Uncharacterized protein</fullName>
    </submittedName>
</protein>
<evidence type="ECO:0000313" key="2">
    <source>
        <dbReference type="EMBL" id="QSS51364.1"/>
    </source>
</evidence>
<reference evidence="2" key="1">
    <citation type="submission" date="2021-01" db="EMBL/GenBank/DDBJ databases">
        <title>Chromosome-level genome assembly of a human fungal pathogen reveals clustering of transcriptionally co-regulated genes.</title>
        <authorList>
            <person name="Voorhies M."/>
            <person name="Cohen S."/>
            <person name="Shea T.P."/>
            <person name="Petrus S."/>
            <person name="Munoz J.F."/>
            <person name="Poplawski S."/>
            <person name="Goldman W.E."/>
            <person name="Michael T."/>
            <person name="Cuomo C.A."/>
            <person name="Sil A."/>
            <person name="Beyhan S."/>
        </authorList>
    </citation>
    <scope>NUCLEOTIDE SEQUENCE</scope>
    <source>
        <strain evidence="2">H88</strain>
    </source>
</reference>